<feature type="domain" description="P/Homo B" evidence="4">
    <location>
        <begin position="1"/>
        <end position="123"/>
    </location>
</feature>
<dbReference type="GO" id="GO:0016485">
    <property type="term" value="P:protein processing"/>
    <property type="evidence" value="ECO:0007669"/>
    <property type="project" value="TreeGrafter"/>
</dbReference>
<evidence type="ECO:0000256" key="1">
    <source>
        <dbReference type="ARBA" id="ARBA00022670"/>
    </source>
</evidence>
<sequence length="264" mass="29446">MFNAKNPLTLTLDTDGCQKSSLLDDTSRVDKLEHVQMHVYLDTPRRGDIRLTLTSPAGTSSEMLSPRRNDDSKDGIDFTFMTVRCWNERPTGKWSLTVTDTADDGKNSLFYSWSLTLLGTAHSASTRDTQSLTSNRAFIPSQDILDKLINMEADAAVNVKIKLGSEVDVIKDFSSDSQITNDSGVTPTSPSDLALHLITSADRETSAADSLEASVSNILKGLSKHQVEQLIENFKRKVEIAKKERNIRRDQELYKLIEEYLDIS</sequence>
<dbReference type="PROSITE" id="PS51829">
    <property type="entry name" value="P_HOMO_B"/>
    <property type="match status" value="1"/>
</dbReference>
<dbReference type="SUPFAM" id="SSF49785">
    <property type="entry name" value="Galactose-binding domain-like"/>
    <property type="match status" value="1"/>
</dbReference>
<proteinExistence type="predicted"/>
<evidence type="ECO:0000256" key="2">
    <source>
        <dbReference type="ARBA" id="ARBA00022801"/>
    </source>
</evidence>
<keyword evidence="6" id="KW-1185">Reference proteome</keyword>
<protein>
    <submittedName>
        <fullName evidence="5">PCSK1</fullName>
    </submittedName>
</protein>
<evidence type="ECO:0000256" key="3">
    <source>
        <dbReference type="ARBA" id="ARBA00022825"/>
    </source>
</evidence>
<dbReference type="GO" id="GO:0000139">
    <property type="term" value="C:Golgi membrane"/>
    <property type="evidence" value="ECO:0007669"/>
    <property type="project" value="TreeGrafter"/>
</dbReference>
<evidence type="ECO:0000259" key="4">
    <source>
        <dbReference type="PROSITE" id="PS51829"/>
    </source>
</evidence>
<dbReference type="InterPro" id="IPR002884">
    <property type="entry name" value="P_dom"/>
</dbReference>
<dbReference type="EMBL" id="VXIV02000554">
    <property type="protein sequence ID" value="KAF6037541.1"/>
    <property type="molecule type" value="Genomic_DNA"/>
</dbReference>
<dbReference type="AlphaFoldDB" id="A0A7J7KI05"/>
<evidence type="ECO:0000313" key="6">
    <source>
        <dbReference type="Proteomes" id="UP000593567"/>
    </source>
</evidence>
<reference evidence="5" key="1">
    <citation type="submission" date="2020-06" db="EMBL/GenBank/DDBJ databases">
        <title>Draft genome of Bugula neritina, a colonial animal packing powerful symbionts and potential medicines.</title>
        <authorList>
            <person name="Rayko M."/>
        </authorList>
    </citation>
    <scope>NUCLEOTIDE SEQUENCE [LARGE SCALE GENOMIC DNA]</scope>
    <source>
        <strain evidence="5">Kwan_BN1</strain>
    </source>
</reference>
<dbReference type="PANTHER" id="PTHR42884:SF14">
    <property type="entry name" value="NEUROENDOCRINE CONVERTASE 1"/>
    <property type="match status" value="1"/>
</dbReference>
<comment type="caution">
    <text evidence="5">The sequence shown here is derived from an EMBL/GenBank/DDBJ whole genome shotgun (WGS) entry which is preliminary data.</text>
</comment>
<dbReference type="PANTHER" id="PTHR42884">
    <property type="entry name" value="PROPROTEIN CONVERTASE SUBTILISIN/KEXIN-RELATED"/>
    <property type="match status" value="1"/>
</dbReference>
<organism evidence="5 6">
    <name type="scientific">Bugula neritina</name>
    <name type="common">Brown bryozoan</name>
    <name type="synonym">Sertularia neritina</name>
    <dbReference type="NCBI Taxonomy" id="10212"/>
    <lineage>
        <taxon>Eukaryota</taxon>
        <taxon>Metazoa</taxon>
        <taxon>Spiralia</taxon>
        <taxon>Lophotrochozoa</taxon>
        <taxon>Bryozoa</taxon>
        <taxon>Gymnolaemata</taxon>
        <taxon>Cheilostomatida</taxon>
        <taxon>Flustrina</taxon>
        <taxon>Buguloidea</taxon>
        <taxon>Bugulidae</taxon>
        <taxon>Bugula</taxon>
    </lineage>
</organism>
<gene>
    <name evidence="5" type="ORF">EB796_004157</name>
</gene>
<name>A0A7J7KI05_BUGNE</name>
<evidence type="ECO:0000313" key="5">
    <source>
        <dbReference type="EMBL" id="KAF6037541.1"/>
    </source>
</evidence>
<dbReference type="InterPro" id="IPR008979">
    <property type="entry name" value="Galactose-bd-like_sf"/>
</dbReference>
<dbReference type="GO" id="GO:0005802">
    <property type="term" value="C:trans-Golgi network"/>
    <property type="evidence" value="ECO:0007669"/>
    <property type="project" value="TreeGrafter"/>
</dbReference>
<accession>A0A7J7KI05</accession>
<dbReference type="Proteomes" id="UP000593567">
    <property type="component" value="Unassembled WGS sequence"/>
</dbReference>
<dbReference type="OrthoDB" id="5782755at2759"/>
<dbReference type="Gene3D" id="2.60.120.260">
    <property type="entry name" value="Galactose-binding domain-like"/>
    <property type="match status" value="1"/>
</dbReference>
<keyword evidence="2" id="KW-0378">Hydrolase</keyword>
<keyword evidence="3" id="KW-0720">Serine protease</keyword>
<dbReference type="GO" id="GO:0004252">
    <property type="term" value="F:serine-type endopeptidase activity"/>
    <property type="evidence" value="ECO:0007669"/>
    <property type="project" value="InterPro"/>
</dbReference>
<dbReference type="Pfam" id="PF01483">
    <property type="entry name" value="P_proprotein"/>
    <property type="match status" value="1"/>
</dbReference>
<keyword evidence="1" id="KW-0645">Protease</keyword>